<comment type="similarity">
    <text evidence="11">Belongs to the phosphatidylserine decarboxylase family. PSD-A subfamily.</text>
</comment>
<feature type="active site" description="Schiff-base intermediate with substrate; via pyruvic acid" evidence="11">
    <location>
        <position position="190"/>
    </location>
</feature>
<organism evidence="13 14">
    <name type="scientific">Rhabdonatronobacter sediminivivens</name>
    <dbReference type="NCBI Taxonomy" id="2743469"/>
    <lineage>
        <taxon>Bacteria</taxon>
        <taxon>Pseudomonadati</taxon>
        <taxon>Pseudomonadota</taxon>
        <taxon>Alphaproteobacteria</taxon>
        <taxon>Rhodobacterales</taxon>
        <taxon>Paracoccaceae</taxon>
        <taxon>Rhabdonatronobacter</taxon>
    </lineage>
</organism>
<comment type="cofactor">
    <cofactor evidence="11">
        <name>pyruvate</name>
        <dbReference type="ChEBI" id="CHEBI:15361"/>
    </cofactor>
    <text evidence="11">Binds 1 pyruvoyl group covalently per subunit.</text>
</comment>
<comment type="pathway">
    <text evidence="11">Phospholipid metabolism; phosphatidylethanolamine biosynthesis; phosphatidylethanolamine from CDP-diacylglycerol: step 2/2.</text>
</comment>
<proteinExistence type="inferred from homology"/>
<evidence type="ECO:0000313" key="14">
    <source>
        <dbReference type="Proteomes" id="UP000529417"/>
    </source>
</evidence>
<name>A0A7Z0HXV7_9RHOB</name>
<dbReference type="UniPathway" id="UPA00558">
    <property type="reaction ID" value="UER00616"/>
</dbReference>
<dbReference type="GO" id="GO:0004609">
    <property type="term" value="F:phosphatidylserine decarboxylase activity"/>
    <property type="evidence" value="ECO:0007669"/>
    <property type="project" value="UniProtKB-UniRule"/>
</dbReference>
<keyword evidence="10 11" id="KW-0670">Pyruvate</keyword>
<keyword evidence="5 11" id="KW-0472">Membrane</keyword>
<feature type="chain" id="PRO_5031654857" description="Phosphatidylserine decarboxylase beta chain" evidence="11">
    <location>
        <begin position="1"/>
        <end position="189"/>
    </location>
</feature>
<comment type="subunit">
    <text evidence="11">Heterodimer of a large membrane-associated beta subunit and a small pyruvoyl-containing alpha subunit.</text>
</comment>
<keyword evidence="12" id="KW-1133">Transmembrane helix</keyword>
<dbReference type="GO" id="GO:0005886">
    <property type="term" value="C:plasma membrane"/>
    <property type="evidence" value="ECO:0007669"/>
    <property type="project" value="UniProtKB-SubCell"/>
</dbReference>
<evidence type="ECO:0000256" key="9">
    <source>
        <dbReference type="ARBA" id="ARBA00023264"/>
    </source>
</evidence>
<reference evidence="13 14" key="1">
    <citation type="journal article" date="2000" name="Arch. Microbiol.">
        <title>Rhodobaca bogoriensis gen. nov. and sp. nov., an alkaliphilic purple nonsulfur bacterium from African Rift Valley soda lakes.</title>
        <authorList>
            <person name="Milford A.D."/>
            <person name="Achenbach L.A."/>
            <person name="Jung D.O."/>
            <person name="Madigan M.T."/>
        </authorList>
    </citation>
    <scope>NUCLEOTIDE SEQUENCE [LARGE SCALE GENOMIC DNA]</scope>
    <source>
        <strain evidence="13 14">2376</strain>
    </source>
</reference>
<sequence length="232" mass="25475">MSADMLSTVIKPVHREGHKFIAIFAVCALILYFIWAPLGWVGLGLTVWCYYFFRDPERYTPVREGLIISPADGVISLIEQAVPPAEMEMGDTPLTRVSVFMNVFNCHVNRAPIGGTVAKIAYRPGKFLNASLDKASEDNERNGMVLEMEDGRKLGVVQIAGLVARRILCEVQEGQTLATGERFGMIRFGSRLDVYLPAGVEPLVALGQTMIAGETVLADLHANEAHRLAATR</sequence>
<dbReference type="NCBIfam" id="NF003685">
    <property type="entry name" value="PRK05305.2-5"/>
    <property type="match status" value="1"/>
</dbReference>
<evidence type="ECO:0000256" key="3">
    <source>
        <dbReference type="ARBA" id="ARBA00022793"/>
    </source>
</evidence>
<keyword evidence="6 11" id="KW-0865">Zymogen</keyword>
<dbReference type="NCBIfam" id="NF003679">
    <property type="entry name" value="PRK05305.1-3"/>
    <property type="match status" value="1"/>
</dbReference>
<dbReference type="Proteomes" id="UP000529417">
    <property type="component" value="Unassembled WGS sequence"/>
</dbReference>
<comment type="PTM">
    <text evidence="11">Is synthesized initially as an inactive proenzyme. Formation of the active enzyme involves a self-maturation process in which the active site pyruvoyl group is generated from an internal serine residue via an autocatalytic post-translational modification. Two non-identical subunits are generated from the proenzyme in this reaction, and the pyruvate is formed at the N-terminus of the alpha chain, which is derived from the carboxyl end of the proenzyme. The post-translation cleavage follows an unusual pathway, termed non-hydrolytic serinolysis, in which the side chain hydroxyl group of the serine supplies its oxygen atom to form the C-terminus of the beta chain, while the remainder of the serine residue undergoes an oxidative deamination to produce ammonia and the pyruvoyl prosthetic group on the alpha chain.</text>
</comment>
<keyword evidence="4 11" id="KW-0443">Lipid metabolism</keyword>
<evidence type="ECO:0000313" key="13">
    <source>
        <dbReference type="EMBL" id="NYS24303.1"/>
    </source>
</evidence>
<dbReference type="AlphaFoldDB" id="A0A7Z0HXV7"/>
<feature type="modified residue" description="Pyruvic acid (Ser); by autocatalysis" evidence="11">
    <location>
        <position position="190"/>
    </location>
</feature>
<dbReference type="EC" id="4.1.1.65" evidence="11"/>
<keyword evidence="3 11" id="KW-0210">Decarboxylase</keyword>
<keyword evidence="12" id="KW-0812">Transmembrane</keyword>
<accession>A0A7Z0HXV7</accession>
<feature type="chain" id="PRO_5031654856" description="Phosphatidylserine decarboxylase alpha chain" evidence="11">
    <location>
        <begin position="190"/>
        <end position="232"/>
    </location>
</feature>
<protein>
    <recommendedName>
        <fullName evidence="11">Phosphatidylserine decarboxylase proenzyme</fullName>
        <ecNumber evidence="11">4.1.1.65</ecNumber>
    </recommendedName>
    <component>
        <recommendedName>
            <fullName evidence="11">Phosphatidylserine decarboxylase alpha chain</fullName>
        </recommendedName>
    </component>
    <component>
        <recommendedName>
            <fullName evidence="11">Phosphatidylserine decarboxylase beta chain</fullName>
        </recommendedName>
    </component>
</protein>
<gene>
    <name evidence="11" type="primary">psd</name>
    <name evidence="13" type="ORF">HUK65_04795</name>
</gene>
<dbReference type="EMBL" id="JACBXS010000007">
    <property type="protein sequence ID" value="NYS24303.1"/>
    <property type="molecule type" value="Genomic_DNA"/>
</dbReference>
<evidence type="ECO:0000256" key="2">
    <source>
        <dbReference type="ARBA" id="ARBA00022516"/>
    </source>
</evidence>
<comment type="caution">
    <text evidence="13">The sequence shown here is derived from an EMBL/GenBank/DDBJ whole genome shotgun (WGS) entry which is preliminary data.</text>
</comment>
<keyword evidence="2 11" id="KW-0444">Lipid biosynthesis</keyword>
<dbReference type="NCBIfam" id="NF003678">
    <property type="entry name" value="PRK05305.1-2"/>
    <property type="match status" value="1"/>
</dbReference>
<dbReference type="NCBIfam" id="NF003677">
    <property type="entry name" value="PRK05305.1-1"/>
    <property type="match status" value="1"/>
</dbReference>
<feature type="transmembrane region" description="Helical" evidence="12">
    <location>
        <begin position="20"/>
        <end position="53"/>
    </location>
</feature>
<evidence type="ECO:0000256" key="8">
    <source>
        <dbReference type="ARBA" id="ARBA00023239"/>
    </source>
</evidence>
<dbReference type="PANTHER" id="PTHR35809:SF1">
    <property type="entry name" value="ARCHAETIDYLSERINE DECARBOXYLASE PROENZYME-RELATED"/>
    <property type="match status" value="1"/>
</dbReference>
<dbReference type="GO" id="GO:0006646">
    <property type="term" value="P:phosphatidylethanolamine biosynthetic process"/>
    <property type="evidence" value="ECO:0007669"/>
    <property type="project" value="UniProtKB-UniRule"/>
</dbReference>
<dbReference type="PANTHER" id="PTHR35809">
    <property type="entry name" value="ARCHAETIDYLSERINE DECARBOXYLASE PROENZYME-RELATED"/>
    <property type="match status" value="1"/>
</dbReference>
<dbReference type="Pfam" id="PF02666">
    <property type="entry name" value="PS_Dcarbxylase"/>
    <property type="match status" value="1"/>
</dbReference>
<dbReference type="HAMAP" id="MF_00664">
    <property type="entry name" value="PS_decarb_PSD_A"/>
    <property type="match status" value="1"/>
</dbReference>
<evidence type="ECO:0000256" key="12">
    <source>
        <dbReference type="SAM" id="Phobius"/>
    </source>
</evidence>
<evidence type="ECO:0000256" key="6">
    <source>
        <dbReference type="ARBA" id="ARBA00023145"/>
    </source>
</evidence>
<keyword evidence="1 11" id="KW-1003">Cell membrane</keyword>
<keyword evidence="7 11" id="KW-0594">Phospholipid biosynthesis</keyword>
<keyword evidence="14" id="KW-1185">Reference proteome</keyword>
<keyword evidence="8 11" id="KW-0456">Lyase</keyword>
<dbReference type="RefSeq" id="WP_179905008.1">
    <property type="nucleotide sequence ID" value="NZ_JACBXS010000007.1"/>
</dbReference>
<keyword evidence="9 11" id="KW-1208">Phospholipid metabolism</keyword>
<evidence type="ECO:0000256" key="7">
    <source>
        <dbReference type="ARBA" id="ARBA00023209"/>
    </source>
</evidence>
<comment type="function">
    <text evidence="11">Catalyzes the formation of phosphatidylethanolamine (PtdEtn) from phosphatidylserine (PtdSer).</text>
</comment>
<feature type="site" description="Cleavage (non-hydrolytic); by autocatalysis" evidence="11">
    <location>
        <begin position="189"/>
        <end position="190"/>
    </location>
</feature>
<evidence type="ECO:0000256" key="1">
    <source>
        <dbReference type="ARBA" id="ARBA00022475"/>
    </source>
</evidence>
<dbReference type="InterPro" id="IPR003817">
    <property type="entry name" value="PS_Dcarbxylase"/>
</dbReference>
<comment type="catalytic activity">
    <reaction evidence="11">
        <text>a 1,2-diacyl-sn-glycero-3-phospho-L-serine + H(+) = a 1,2-diacyl-sn-glycero-3-phosphoethanolamine + CO2</text>
        <dbReference type="Rhea" id="RHEA:20828"/>
        <dbReference type="ChEBI" id="CHEBI:15378"/>
        <dbReference type="ChEBI" id="CHEBI:16526"/>
        <dbReference type="ChEBI" id="CHEBI:57262"/>
        <dbReference type="ChEBI" id="CHEBI:64612"/>
        <dbReference type="EC" id="4.1.1.65"/>
    </reaction>
</comment>
<evidence type="ECO:0000256" key="11">
    <source>
        <dbReference type="HAMAP-Rule" id="MF_00664"/>
    </source>
</evidence>
<evidence type="ECO:0000256" key="10">
    <source>
        <dbReference type="ARBA" id="ARBA00023317"/>
    </source>
</evidence>
<evidence type="ECO:0000256" key="5">
    <source>
        <dbReference type="ARBA" id="ARBA00023136"/>
    </source>
</evidence>
<dbReference type="InterPro" id="IPR033175">
    <property type="entry name" value="PSD-A"/>
</dbReference>
<comment type="subcellular location">
    <subcellularLocation>
        <location evidence="11">Cell membrane</location>
        <topology evidence="11">Peripheral membrane protein</topology>
    </subcellularLocation>
</comment>
<evidence type="ECO:0000256" key="4">
    <source>
        <dbReference type="ARBA" id="ARBA00023098"/>
    </source>
</evidence>